<dbReference type="EMBL" id="CAJNOJ010000492">
    <property type="protein sequence ID" value="CAF1466885.1"/>
    <property type="molecule type" value="Genomic_DNA"/>
</dbReference>
<dbReference type="Proteomes" id="UP000663828">
    <property type="component" value="Unassembled WGS sequence"/>
</dbReference>
<dbReference type="EMBL" id="CAJNOR010000183">
    <property type="protein sequence ID" value="CAF0831001.1"/>
    <property type="molecule type" value="Genomic_DNA"/>
</dbReference>
<protein>
    <recommendedName>
        <fullName evidence="6">G-protein coupled receptors family 1 profile domain-containing protein</fullName>
    </recommendedName>
</protein>
<feature type="transmembrane region" description="Helical" evidence="1">
    <location>
        <begin position="103"/>
        <end position="124"/>
    </location>
</feature>
<sequence length="155" mass="17037">MSNTSSSSTVNIRAMQLNQAASLSVLVLSLISVIPGGIGLIFNILIFTQLVSRNEAYVVYFFSSTCYNIFIVLIMQPLCVVAASSNLDLANYNLGICQIQWYALYGTRAIASWLIVLACLDRFFHSSSNTYVRQLSSLKSAKVTVIISSMIIHIP</sequence>
<feature type="transmembrane region" description="Helical" evidence="1">
    <location>
        <begin position="58"/>
        <end position="83"/>
    </location>
</feature>
<reference evidence="3" key="1">
    <citation type="submission" date="2021-02" db="EMBL/GenBank/DDBJ databases">
        <authorList>
            <person name="Nowell W R."/>
        </authorList>
    </citation>
    <scope>NUCLEOTIDE SEQUENCE</scope>
</reference>
<accession>A0A815QRT6</accession>
<evidence type="ECO:0000313" key="4">
    <source>
        <dbReference type="Proteomes" id="UP000663828"/>
    </source>
</evidence>
<proteinExistence type="predicted"/>
<evidence type="ECO:0000313" key="2">
    <source>
        <dbReference type="EMBL" id="CAF0831001.1"/>
    </source>
</evidence>
<name>A0A815QRT6_ADIRI</name>
<dbReference type="AlphaFoldDB" id="A0A815QRT6"/>
<evidence type="ECO:0000313" key="5">
    <source>
        <dbReference type="Proteomes" id="UP000663852"/>
    </source>
</evidence>
<keyword evidence="1" id="KW-0472">Membrane</keyword>
<dbReference type="Proteomes" id="UP000663852">
    <property type="component" value="Unassembled WGS sequence"/>
</dbReference>
<evidence type="ECO:0000256" key="1">
    <source>
        <dbReference type="SAM" id="Phobius"/>
    </source>
</evidence>
<keyword evidence="1" id="KW-0812">Transmembrane</keyword>
<evidence type="ECO:0008006" key="6">
    <source>
        <dbReference type="Google" id="ProtNLM"/>
    </source>
</evidence>
<evidence type="ECO:0000313" key="3">
    <source>
        <dbReference type="EMBL" id="CAF1466885.1"/>
    </source>
</evidence>
<organism evidence="3 5">
    <name type="scientific">Adineta ricciae</name>
    <name type="common">Rotifer</name>
    <dbReference type="NCBI Taxonomy" id="249248"/>
    <lineage>
        <taxon>Eukaryota</taxon>
        <taxon>Metazoa</taxon>
        <taxon>Spiralia</taxon>
        <taxon>Gnathifera</taxon>
        <taxon>Rotifera</taxon>
        <taxon>Eurotatoria</taxon>
        <taxon>Bdelloidea</taxon>
        <taxon>Adinetida</taxon>
        <taxon>Adinetidae</taxon>
        <taxon>Adineta</taxon>
    </lineage>
</organism>
<feature type="transmembrane region" description="Helical" evidence="1">
    <location>
        <begin position="20"/>
        <end position="46"/>
    </location>
</feature>
<dbReference type="Gene3D" id="1.20.1070.10">
    <property type="entry name" value="Rhodopsin 7-helix transmembrane proteins"/>
    <property type="match status" value="1"/>
</dbReference>
<keyword evidence="4" id="KW-1185">Reference proteome</keyword>
<keyword evidence="1" id="KW-1133">Transmembrane helix</keyword>
<comment type="caution">
    <text evidence="3">The sequence shown here is derived from an EMBL/GenBank/DDBJ whole genome shotgun (WGS) entry which is preliminary data.</text>
</comment>
<gene>
    <name evidence="3" type="ORF">EDS130_LOCUS40523</name>
    <name evidence="2" type="ORF">XAT740_LOCUS4461</name>
</gene>